<keyword evidence="7 8" id="KW-0472">Membrane</keyword>
<dbReference type="GO" id="GO:0055085">
    <property type="term" value="P:transmembrane transport"/>
    <property type="evidence" value="ECO:0007669"/>
    <property type="project" value="TreeGrafter"/>
</dbReference>
<dbReference type="GO" id="GO:0005886">
    <property type="term" value="C:plasma membrane"/>
    <property type="evidence" value="ECO:0007669"/>
    <property type="project" value="UniProtKB-SubCell"/>
</dbReference>
<sequence length="343" mass="37234">MPRIIEISHRTIIFAVLFIGLIWLVLQISSIILGLFVAFLLMTALNPLVDMVSKLGIPRSLSILVVYLLVIGIFIAGLTGVVPPLIEQTTNLVNRAPVLFDQLTLWLGNMGVVVDRDLISQQATQLGTIPANLVRVLISFFSNLIGVFTVLVITFYLLLERKNLDRYLLVLFGQGGEKQAKSFADKLEVRLGGWVRGELMLMTIIGVITYIGLFLLGIPYALPLAILAGLLEIVPTIGPIISSIPAILLALTVSPVIALATAALYFIVQQAENVFILPKVMQKATGVNPLVTIVALGVGFKLAGVIGAVLAVPILIVLHLLALEVFLVRHLRTLEDSQVETKK</sequence>
<dbReference type="PANTHER" id="PTHR21716">
    <property type="entry name" value="TRANSMEMBRANE PROTEIN"/>
    <property type="match status" value="1"/>
</dbReference>
<feature type="transmembrane region" description="Helical" evidence="8">
    <location>
        <begin position="136"/>
        <end position="159"/>
    </location>
</feature>
<keyword evidence="4" id="KW-1003">Cell membrane</keyword>
<evidence type="ECO:0000256" key="1">
    <source>
        <dbReference type="ARBA" id="ARBA00004651"/>
    </source>
</evidence>
<evidence type="ECO:0008006" key="11">
    <source>
        <dbReference type="Google" id="ProtNLM"/>
    </source>
</evidence>
<evidence type="ECO:0000256" key="7">
    <source>
        <dbReference type="ARBA" id="ARBA00023136"/>
    </source>
</evidence>
<feature type="transmembrane region" description="Helical" evidence="8">
    <location>
        <begin position="280"/>
        <end position="300"/>
    </location>
</feature>
<feature type="transmembrane region" description="Helical" evidence="8">
    <location>
        <begin position="61"/>
        <end position="86"/>
    </location>
</feature>
<accession>A0A1G1V9L3</accession>
<dbReference type="InterPro" id="IPR002549">
    <property type="entry name" value="AI-2E-like"/>
</dbReference>
<evidence type="ECO:0000256" key="6">
    <source>
        <dbReference type="ARBA" id="ARBA00022989"/>
    </source>
</evidence>
<protein>
    <recommendedName>
        <fullName evidence="11">AI-2E family transporter</fullName>
    </recommendedName>
</protein>
<feature type="transmembrane region" description="Helical" evidence="8">
    <location>
        <begin position="199"/>
        <end position="222"/>
    </location>
</feature>
<comment type="similarity">
    <text evidence="2">Belongs to the autoinducer-2 exporter (AI-2E) (TC 2.A.86) family.</text>
</comment>
<feature type="transmembrane region" description="Helical" evidence="8">
    <location>
        <begin position="242"/>
        <end position="268"/>
    </location>
</feature>
<name>A0A1G1V9L3_9BACT</name>
<evidence type="ECO:0000313" key="9">
    <source>
        <dbReference type="EMBL" id="OGY12043.1"/>
    </source>
</evidence>
<organism evidence="9 10">
    <name type="scientific">Candidatus Blackburnbacteria bacterium RIFCSPHIGHO2_12_FULL_41_13b</name>
    <dbReference type="NCBI Taxonomy" id="1797517"/>
    <lineage>
        <taxon>Bacteria</taxon>
        <taxon>Candidatus Blackburniibacteriota</taxon>
    </lineage>
</organism>
<dbReference type="STRING" id="1797517.A3F61_03315"/>
<dbReference type="PANTHER" id="PTHR21716:SF53">
    <property type="entry name" value="PERMEASE PERM-RELATED"/>
    <property type="match status" value="1"/>
</dbReference>
<evidence type="ECO:0000256" key="8">
    <source>
        <dbReference type="SAM" id="Phobius"/>
    </source>
</evidence>
<proteinExistence type="inferred from homology"/>
<evidence type="ECO:0000256" key="4">
    <source>
        <dbReference type="ARBA" id="ARBA00022475"/>
    </source>
</evidence>
<evidence type="ECO:0000313" key="10">
    <source>
        <dbReference type="Proteomes" id="UP000178272"/>
    </source>
</evidence>
<feature type="transmembrane region" description="Helical" evidence="8">
    <location>
        <begin position="7"/>
        <end position="25"/>
    </location>
</feature>
<evidence type="ECO:0000256" key="5">
    <source>
        <dbReference type="ARBA" id="ARBA00022692"/>
    </source>
</evidence>
<dbReference type="Proteomes" id="UP000178272">
    <property type="component" value="Unassembled WGS sequence"/>
</dbReference>
<keyword evidence="6 8" id="KW-1133">Transmembrane helix</keyword>
<gene>
    <name evidence="9" type="ORF">A3F61_03315</name>
</gene>
<evidence type="ECO:0000256" key="3">
    <source>
        <dbReference type="ARBA" id="ARBA00022448"/>
    </source>
</evidence>
<keyword evidence="3" id="KW-0813">Transport</keyword>
<keyword evidence="5 8" id="KW-0812">Transmembrane</keyword>
<dbReference type="AlphaFoldDB" id="A0A1G1V9L3"/>
<reference evidence="9 10" key="1">
    <citation type="journal article" date="2016" name="Nat. Commun.">
        <title>Thousands of microbial genomes shed light on interconnected biogeochemical processes in an aquifer system.</title>
        <authorList>
            <person name="Anantharaman K."/>
            <person name="Brown C.T."/>
            <person name="Hug L.A."/>
            <person name="Sharon I."/>
            <person name="Castelle C.J."/>
            <person name="Probst A.J."/>
            <person name="Thomas B.C."/>
            <person name="Singh A."/>
            <person name="Wilkins M.J."/>
            <person name="Karaoz U."/>
            <person name="Brodie E.L."/>
            <person name="Williams K.H."/>
            <person name="Hubbard S.S."/>
            <person name="Banfield J.F."/>
        </authorList>
    </citation>
    <scope>NUCLEOTIDE SEQUENCE [LARGE SCALE GENOMIC DNA]</scope>
</reference>
<dbReference type="Pfam" id="PF01594">
    <property type="entry name" value="AI-2E_transport"/>
    <property type="match status" value="1"/>
</dbReference>
<dbReference type="EMBL" id="MHCA01000027">
    <property type="protein sequence ID" value="OGY12043.1"/>
    <property type="molecule type" value="Genomic_DNA"/>
</dbReference>
<evidence type="ECO:0000256" key="2">
    <source>
        <dbReference type="ARBA" id="ARBA00009773"/>
    </source>
</evidence>
<comment type="caution">
    <text evidence="9">The sequence shown here is derived from an EMBL/GenBank/DDBJ whole genome shotgun (WGS) entry which is preliminary data.</text>
</comment>
<comment type="subcellular location">
    <subcellularLocation>
        <location evidence="1">Cell membrane</location>
        <topology evidence="1">Multi-pass membrane protein</topology>
    </subcellularLocation>
</comment>